<dbReference type="RefSeq" id="WP_379821938.1">
    <property type="nucleotide sequence ID" value="NZ_JBHUMD010000027.1"/>
</dbReference>
<proteinExistence type="predicted"/>
<name>A0ABW5NW84_9FLAO</name>
<reference evidence="2" key="1">
    <citation type="journal article" date="2019" name="Int. J. Syst. Evol. Microbiol.">
        <title>The Global Catalogue of Microorganisms (GCM) 10K type strain sequencing project: providing services to taxonomists for standard genome sequencing and annotation.</title>
        <authorList>
            <consortium name="The Broad Institute Genomics Platform"/>
            <consortium name="The Broad Institute Genome Sequencing Center for Infectious Disease"/>
            <person name="Wu L."/>
            <person name="Ma J."/>
        </authorList>
    </citation>
    <scope>NUCLEOTIDE SEQUENCE [LARGE SCALE GENOMIC DNA]</scope>
    <source>
        <strain evidence="2">KCTC 42107</strain>
    </source>
</reference>
<gene>
    <name evidence="1" type="ORF">ACFSR3_14380</name>
</gene>
<keyword evidence="2" id="KW-1185">Reference proteome</keyword>
<dbReference type="Proteomes" id="UP001597480">
    <property type="component" value="Unassembled WGS sequence"/>
</dbReference>
<organism evidence="1 2">
    <name type="scientific">Flavobacterium suzhouense</name>
    <dbReference type="NCBI Taxonomy" id="1529638"/>
    <lineage>
        <taxon>Bacteria</taxon>
        <taxon>Pseudomonadati</taxon>
        <taxon>Bacteroidota</taxon>
        <taxon>Flavobacteriia</taxon>
        <taxon>Flavobacteriales</taxon>
        <taxon>Flavobacteriaceae</taxon>
        <taxon>Flavobacterium</taxon>
    </lineage>
</organism>
<comment type="caution">
    <text evidence="1">The sequence shown here is derived from an EMBL/GenBank/DDBJ whole genome shotgun (WGS) entry which is preliminary data.</text>
</comment>
<evidence type="ECO:0000313" key="2">
    <source>
        <dbReference type="Proteomes" id="UP001597480"/>
    </source>
</evidence>
<evidence type="ECO:0000313" key="1">
    <source>
        <dbReference type="EMBL" id="MFD2603246.1"/>
    </source>
</evidence>
<dbReference type="EMBL" id="JBHUMD010000027">
    <property type="protein sequence ID" value="MFD2603246.1"/>
    <property type="molecule type" value="Genomic_DNA"/>
</dbReference>
<protein>
    <submittedName>
        <fullName evidence="1">Uncharacterized protein</fullName>
    </submittedName>
</protein>
<sequence>MTEYEIVSNKKDVFLKSKEPKLKIELYNDIAPYISINQSLIIEITNHSKTLLFISHSENNLLDEN</sequence>
<accession>A0ABW5NW84</accession>